<evidence type="ECO:0000256" key="2">
    <source>
        <dbReference type="ARBA" id="ARBA00023125"/>
    </source>
</evidence>
<evidence type="ECO:0000259" key="4">
    <source>
        <dbReference type="PROSITE" id="PS50995"/>
    </source>
</evidence>
<keyword evidence="3" id="KW-0804">Transcription</keyword>
<dbReference type="PROSITE" id="PS01117">
    <property type="entry name" value="HTH_MARR_1"/>
    <property type="match status" value="1"/>
</dbReference>
<feature type="domain" description="HTH marR-type" evidence="4">
    <location>
        <begin position="35"/>
        <end position="179"/>
    </location>
</feature>
<dbReference type="CDD" id="cd00090">
    <property type="entry name" value="HTH_ARSR"/>
    <property type="match status" value="1"/>
</dbReference>
<dbReference type="InterPro" id="IPR039422">
    <property type="entry name" value="MarR/SlyA-like"/>
</dbReference>
<dbReference type="Pfam" id="PF01047">
    <property type="entry name" value="MarR"/>
    <property type="match status" value="1"/>
</dbReference>
<dbReference type="PROSITE" id="PS50995">
    <property type="entry name" value="HTH_MARR_2"/>
    <property type="match status" value="1"/>
</dbReference>
<dbReference type="InterPro" id="IPR011991">
    <property type="entry name" value="ArsR-like_HTH"/>
</dbReference>
<dbReference type="EMBL" id="BAAAUV010000042">
    <property type="protein sequence ID" value="GAA3240792.1"/>
    <property type="molecule type" value="Genomic_DNA"/>
</dbReference>
<accession>A0ABP6QN98</accession>
<keyword evidence="2" id="KW-0238">DNA-binding</keyword>
<reference evidence="6" key="1">
    <citation type="journal article" date="2019" name="Int. J. Syst. Evol. Microbiol.">
        <title>The Global Catalogue of Microorganisms (GCM) 10K type strain sequencing project: providing services to taxonomists for standard genome sequencing and annotation.</title>
        <authorList>
            <consortium name="The Broad Institute Genomics Platform"/>
            <consortium name="The Broad Institute Genome Sequencing Center for Infectious Disease"/>
            <person name="Wu L."/>
            <person name="Ma J."/>
        </authorList>
    </citation>
    <scope>NUCLEOTIDE SEQUENCE [LARGE SCALE GENOMIC DNA]</scope>
    <source>
        <strain evidence="6">JCM 9377</strain>
    </source>
</reference>
<comment type="caution">
    <text evidence="5">The sequence shown here is derived from an EMBL/GenBank/DDBJ whole genome shotgun (WGS) entry which is preliminary data.</text>
</comment>
<dbReference type="PRINTS" id="PR00598">
    <property type="entry name" value="HTHMARR"/>
</dbReference>
<gene>
    <name evidence="5" type="ORF">GCM10010468_77710</name>
</gene>
<evidence type="ECO:0000313" key="6">
    <source>
        <dbReference type="Proteomes" id="UP001501237"/>
    </source>
</evidence>
<dbReference type="InterPro" id="IPR023187">
    <property type="entry name" value="Tscrpt_reg_MarR-type_CS"/>
</dbReference>
<dbReference type="SMART" id="SM00347">
    <property type="entry name" value="HTH_MARR"/>
    <property type="match status" value="1"/>
</dbReference>
<evidence type="ECO:0000256" key="1">
    <source>
        <dbReference type="ARBA" id="ARBA00023015"/>
    </source>
</evidence>
<evidence type="ECO:0000313" key="5">
    <source>
        <dbReference type="EMBL" id="GAA3240792.1"/>
    </source>
</evidence>
<evidence type="ECO:0000256" key="3">
    <source>
        <dbReference type="ARBA" id="ARBA00023163"/>
    </source>
</evidence>
<dbReference type="InterPro" id="IPR036388">
    <property type="entry name" value="WH-like_DNA-bd_sf"/>
</dbReference>
<dbReference type="PANTHER" id="PTHR33164">
    <property type="entry name" value="TRANSCRIPTIONAL REGULATOR, MARR FAMILY"/>
    <property type="match status" value="1"/>
</dbReference>
<sequence length="179" mass="19647">MHAHSMRKHQMYLHKILAHGTLGVVSEVTEAVDAWREIARQVANVSCRLDKALGDGYGLGMSEFEILDRLAESEEGSLRMHELSQAVHLTQSALSRAVARLEKEGLVKREMCTQDRRVVFVSLTRPGKARWELAWPVHRKVVCEVFGHEGVILADVACDAADSPDGAAAPEEAPVSAAI</sequence>
<keyword evidence="6" id="KW-1185">Reference proteome</keyword>
<proteinExistence type="predicted"/>
<protein>
    <recommendedName>
        <fullName evidence="4">HTH marR-type domain-containing protein</fullName>
    </recommendedName>
</protein>
<dbReference type="Proteomes" id="UP001501237">
    <property type="component" value="Unassembled WGS sequence"/>
</dbReference>
<name>A0ABP6QN98_9ACTN</name>
<dbReference type="SUPFAM" id="SSF46785">
    <property type="entry name" value="Winged helix' DNA-binding domain"/>
    <property type="match status" value="1"/>
</dbReference>
<dbReference type="InterPro" id="IPR000835">
    <property type="entry name" value="HTH_MarR-typ"/>
</dbReference>
<dbReference type="PANTHER" id="PTHR33164:SF99">
    <property type="entry name" value="MARR FAMILY REGULATORY PROTEIN"/>
    <property type="match status" value="1"/>
</dbReference>
<organism evidence="5 6">
    <name type="scientific">Actinocorallia longicatena</name>
    <dbReference type="NCBI Taxonomy" id="111803"/>
    <lineage>
        <taxon>Bacteria</taxon>
        <taxon>Bacillati</taxon>
        <taxon>Actinomycetota</taxon>
        <taxon>Actinomycetes</taxon>
        <taxon>Streptosporangiales</taxon>
        <taxon>Thermomonosporaceae</taxon>
        <taxon>Actinocorallia</taxon>
    </lineage>
</organism>
<dbReference type="InterPro" id="IPR036390">
    <property type="entry name" value="WH_DNA-bd_sf"/>
</dbReference>
<keyword evidence="1" id="KW-0805">Transcription regulation</keyword>
<dbReference type="Gene3D" id="1.10.10.10">
    <property type="entry name" value="Winged helix-like DNA-binding domain superfamily/Winged helix DNA-binding domain"/>
    <property type="match status" value="1"/>
</dbReference>